<keyword evidence="2 4" id="KW-0479">Metal-binding</keyword>
<evidence type="ECO:0000256" key="3">
    <source>
        <dbReference type="ARBA" id="ARBA00023004"/>
    </source>
</evidence>
<feature type="domain" description="Cytochrome c" evidence="6">
    <location>
        <begin position="60"/>
        <end position="156"/>
    </location>
</feature>
<evidence type="ECO:0000259" key="6">
    <source>
        <dbReference type="PROSITE" id="PS51007"/>
    </source>
</evidence>
<evidence type="ECO:0000256" key="1">
    <source>
        <dbReference type="ARBA" id="ARBA00022617"/>
    </source>
</evidence>
<evidence type="ECO:0000256" key="2">
    <source>
        <dbReference type="ARBA" id="ARBA00022723"/>
    </source>
</evidence>
<keyword evidence="3 4" id="KW-0408">Iron</keyword>
<keyword evidence="8" id="KW-1185">Reference proteome</keyword>
<dbReference type="GO" id="GO:0046872">
    <property type="term" value="F:metal ion binding"/>
    <property type="evidence" value="ECO:0007669"/>
    <property type="project" value="UniProtKB-KW"/>
</dbReference>
<evidence type="ECO:0000313" key="7">
    <source>
        <dbReference type="EMBL" id="RZS56851.1"/>
    </source>
</evidence>
<dbReference type="Gene3D" id="1.10.760.10">
    <property type="entry name" value="Cytochrome c-like domain"/>
    <property type="match status" value="1"/>
</dbReference>
<dbReference type="InterPro" id="IPR036909">
    <property type="entry name" value="Cyt_c-like_dom_sf"/>
</dbReference>
<dbReference type="RefSeq" id="WP_130481273.1">
    <property type="nucleotide sequence ID" value="NZ_SGWV01000008.1"/>
</dbReference>
<dbReference type="InterPro" id="IPR009056">
    <property type="entry name" value="Cyt_c-like_dom"/>
</dbReference>
<keyword evidence="1 4" id="KW-0349">Heme</keyword>
<dbReference type="InterPro" id="IPR030991">
    <property type="entry name" value="c550_proteobact"/>
</dbReference>
<dbReference type="AlphaFoldDB" id="A0A4Q7LR23"/>
<protein>
    <submittedName>
        <fullName evidence="7">Cytochrome c-550 PedF</fullName>
    </submittedName>
</protein>
<dbReference type="Proteomes" id="UP000293433">
    <property type="component" value="Unassembled WGS sequence"/>
</dbReference>
<dbReference type="EMBL" id="SGWV01000008">
    <property type="protein sequence ID" value="RZS56851.1"/>
    <property type="molecule type" value="Genomic_DNA"/>
</dbReference>
<dbReference type="NCBIfam" id="TIGR04494">
    <property type="entry name" value="c550_PedF"/>
    <property type="match status" value="1"/>
</dbReference>
<sequence>MPRSLTLRPVARTLAALALAGLSTWALAHGDVTPQAVDTSTLPPLGEDWRPENPYRANDKAIAIGTSAYNQNCARCHGLEAISGGIAPDLRKLDNDCASAKDARRKSACVKEMDDYFAGSVRRGKVRNGAVYMPPFEGILSQEAVWSIKAYLETRREKPL</sequence>
<dbReference type="GO" id="GO:0009055">
    <property type="term" value="F:electron transfer activity"/>
    <property type="evidence" value="ECO:0007669"/>
    <property type="project" value="InterPro"/>
</dbReference>
<dbReference type="SUPFAM" id="SSF46626">
    <property type="entry name" value="Cytochrome c"/>
    <property type="match status" value="1"/>
</dbReference>
<keyword evidence="5" id="KW-0732">Signal</keyword>
<feature type="chain" id="PRO_5020931181" evidence="5">
    <location>
        <begin position="29"/>
        <end position="160"/>
    </location>
</feature>
<proteinExistence type="predicted"/>
<gene>
    <name evidence="7" type="ORF">EV685_1406</name>
</gene>
<name>A0A4Q7LR23_9BURK</name>
<organism evidence="7 8">
    <name type="scientific">Sphaerotilus mobilis</name>
    <dbReference type="NCBI Taxonomy" id="47994"/>
    <lineage>
        <taxon>Bacteria</taxon>
        <taxon>Pseudomonadati</taxon>
        <taxon>Pseudomonadota</taxon>
        <taxon>Betaproteobacteria</taxon>
        <taxon>Burkholderiales</taxon>
        <taxon>Sphaerotilaceae</taxon>
        <taxon>Sphaerotilus</taxon>
    </lineage>
</organism>
<dbReference type="GO" id="GO:0020037">
    <property type="term" value="F:heme binding"/>
    <property type="evidence" value="ECO:0007669"/>
    <property type="project" value="InterPro"/>
</dbReference>
<dbReference type="OrthoDB" id="9797504at2"/>
<comment type="caution">
    <text evidence="7">The sequence shown here is derived from an EMBL/GenBank/DDBJ whole genome shotgun (WGS) entry which is preliminary data.</text>
</comment>
<dbReference type="Pfam" id="PF13442">
    <property type="entry name" value="Cytochrome_CBB3"/>
    <property type="match status" value="1"/>
</dbReference>
<accession>A0A4Q7LR23</accession>
<feature type="signal peptide" evidence="5">
    <location>
        <begin position="1"/>
        <end position="28"/>
    </location>
</feature>
<evidence type="ECO:0000256" key="4">
    <source>
        <dbReference type="PROSITE-ProRule" id="PRU00433"/>
    </source>
</evidence>
<reference evidence="7 8" key="1">
    <citation type="submission" date="2019-02" db="EMBL/GenBank/DDBJ databases">
        <title>Genomic Encyclopedia of Type Strains, Phase IV (KMG-IV): sequencing the most valuable type-strain genomes for metagenomic binning, comparative biology and taxonomic classification.</title>
        <authorList>
            <person name="Goeker M."/>
        </authorList>
    </citation>
    <scope>NUCLEOTIDE SEQUENCE [LARGE SCALE GENOMIC DNA]</scope>
    <source>
        <strain evidence="7 8">DSM 10617</strain>
    </source>
</reference>
<evidence type="ECO:0000256" key="5">
    <source>
        <dbReference type="SAM" id="SignalP"/>
    </source>
</evidence>
<dbReference type="PROSITE" id="PS51007">
    <property type="entry name" value="CYTC"/>
    <property type="match status" value="1"/>
</dbReference>
<evidence type="ECO:0000313" key="8">
    <source>
        <dbReference type="Proteomes" id="UP000293433"/>
    </source>
</evidence>